<dbReference type="PANTHER" id="PTHR23176:SF128">
    <property type="entry name" value="RHO GTPASE-ACTIVATING PROTEIN RGD1"/>
    <property type="match status" value="1"/>
</dbReference>
<dbReference type="AlphaFoldDB" id="A0A099NWG3"/>
<evidence type="ECO:0000259" key="4">
    <source>
        <dbReference type="PROSITE" id="PS50238"/>
    </source>
</evidence>
<organism evidence="6 7">
    <name type="scientific">Pichia kudriavzevii</name>
    <name type="common">Yeast</name>
    <name type="synonym">Issatchenkia orientalis</name>
    <dbReference type="NCBI Taxonomy" id="4909"/>
    <lineage>
        <taxon>Eukaryota</taxon>
        <taxon>Fungi</taxon>
        <taxon>Dikarya</taxon>
        <taxon>Ascomycota</taxon>
        <taxon>Saccharomycotina</taxon>
        <taxon>Pichiomycetes</taxon>
        <taxon>Pichiales</taxon>
        <taxon>Pichiaceae</taxon>
        <taxon>Pichia</taxon>
    </lineage>
</organism>
<dbReference type="Pfam" id="PF00611">
    <property type="entry name" value="FCH"/>
    <property type="match status" value="1"/>
</dbReference>
<dbReference type="Proteomes" id="UP000029867">
    <property type="component" value="Unassembled WGS sequence"/>
</dbReference>
<proteinExistence type="predicted"/>
<dbReference type="GO" id="GO:0005933">
    <property type="term" value="C:cellular bud"/>
    <property type="evidence" value="ECO:0007669"/>
    <property type="project" value="UniProtKB-ARBA"/>
</dbReference>
<name>A0A099NWG3_PICKU</name>
<dbReference type="InterPro" id="IPR008936">
    <property type="entry name" value="Rho_GTPase_activation_prot"/>
</dbReference>
<dbReference type="Gene3D" id="1.20.1270.60">
    <property type="entry name" value="Arfaptin homology (AH) domain/BAR domain"/>
    <property type="match status" value="1"/>
</dbReference>
<protein>
    <recommendedName>
        <fullName evidence="8">RHO GTPase-activating protein RGD1</fullName>
    </recommendedName>
</protein>
<dbReference type="Pfam" id="PF00620">
    <property type="entry name" value="RhoGAP"/>
    <property type="match status" value="1"/>
</dbReference>
<dbReference type="GO" id="GO:0007165">
    <property type="term" value="P:signal transduction"/>
    <property type="evidence" value="ECO:0007669"/>
    <property type="project" value="InterPro"/>
</dbReference>
<dbReference type="VEuPathDB" id="FungiDB:C5L36_0D00380"/>
<dbReference type="PROSITE" id="PS51741">
    <property type="entry name" value="F_BAR"/>
    <property type="match status" value="1"/>
</dbReference>
<dbReference type="InterPro" id="IPR027267">
    <property type="entry name" value="AH/BAR_dom_sf"/>
</dbReference>
<sequence>MSDQVPPSSPPLLEEDKIKEILASDSSFSILAQRLKQSIRACEEFSSFISRKCHAEQKYSKEIGRIVNHCDHSIVSNNVIVGGSFIESLKKVIHFDEKVNGVKDPYITALQTMADQLEALVQHFTMLRKQLKERGNKAEKEVMDAISMAKKARNRYFNLCTELEKVRSADKNQTKITLQGRKTNSQQDEDLKIKIKDAEDDYNKKANASQRLKNSLITRERPKIANQFKNLIIELDYAMQIQLQKYSIYTESLVVGMGNQINPINGSDSMKKIATNVDLEKNLYYYLKGSTQRKNESLEPVEFKRHPIVGGVLPKPATKSSTSKPRNFSTNSKAATSSGVPPPVSSQNLSVTPIHNSTFNDSTKGNLKASEISTGGNGQQYSSLISSKSTLPPIPTLDMEDPSLAKSYNSLDPGRSPQLKGPRPFDSDHNDSTASFGDNSMNFDSTNGYMLSTDSLGGHLFGLPLEALDLNEEAVPLFVIKCIELIEKYGSNTEGIYRLSPNKATFDELKHAINMNPQNLSLLEPKNPNNVSSEYVYMISSLLKRFFASLPEPLLTNEQRDYYLQAAELSDKMERQTKVHQLIFELPDSNYFTLRDLLGHFRRLSQLPTVRMDSKNLSIVWANNLLGGDFDSKEELEIQSRVVEDLIEFAPSIFTYEDEEGE</sequence>
<feature type="domain" description="F-BAR" evidence="5">
    <location>
        <begin position="16"/>
        <end position="282"/>
    </location>
</feature>
<dbReference type="InterPro" id="IPR050729">
    <property type="entry name" value="Rho-GAP"/>
</dbReference>
<evidence type="ECO:0000313" key="6">
    <source>
        <dbReference type="EMBL" id="KGK36905.1"/>
    </source>
</evidence>
<dbReference type="PROSITE" id="PS50238">
    <property type="entry name" value="RHOGAP"/>
    <property type="match status" value="1"/>
</dbReference>
<dbReference type="EMBL" id="JQFK01000049">
    <property type="protein sequence ID" value="KGK36905.1"/>
    <property type="molecule type" value="Genomic_DNA"/>
</dbReference>
<keyword evidence="2" id="KW-0175">Coiled coil</keyword>
<dbReference type="InterPro" id="IPR000198">
    <property type="entry name" value="RhoGAP_dom"/>
</dbReference>
<feature type="region of interest" description="Disordered" evidence="3">
    <location>
        <begin position="309"/>
        <end position="438"/>
    </location>
</feature>
<evidence type="ECO:0008006" key="8">
    <source>
        <dbReference type="Google" id="ProtNLM"/>
    </source>
</evidence>
<dbReference type="HOGENOM" id="CLU_010730_2_0_1"/>
<dbReference type="SUPFAM" id="SSF48350">
    <property type="entry name" value="GTPase activation domain, GAP"/>
    <property type="match status" value="1"/>
</dbReference>
<feature type="compositionally biased region" description="Polar residues" evidence="3">
    <location>
        <begin position="318"/>
        <end position="390"/>
    </location>
</feature>
<dbReference type="SMART" id="SM00055">
    <property type="entry name" value="FCH"/>
    <property type="match status" value="1"/>
</dbReference>
<keyword evidence="1" id="KW-0343">GTPase activation</keyword>
<evidence type="ECO:0000256" key="3">
    <source>
        <dbReference type="SAM" id="MobiDB-lite"/>
    </source>
</evidence>
<comment type="caution">
    <text evidence="6">The sequence shown here is derived from an EMBL/GenBank/DDBJ whole genome shotgun (WGS) entry which is preliminary data.</text>
</comment>
<evidence type="ECO:0000259" key="5">
    <source>
        <dbReference type="PROSITE" id="PS51741"/>
    </source>
</evidence>
<dbReference type="SMART" id="SM00324">
    <property type="entry name" value="RhoGAP"/>
    <property type="match status" value="1"/>
</dbReference>
<evidence type="ECO:0000256" key="1">
    <source>
        <dbReference type="ARBA" id="ARBA00022468"/>
    </source>
</evidence>
<evidence type="ECO:0000256" key="2">
    <source>
        <dbReference type="PROSITE-ProRule" id="PRU01077"/>
    </source>
</evidence>
<dbReference type="eggNOG" id="KOG1450">
    <property type="taxonomic scope" value="Eukaryota"/>
</dbReference>
<dbReference type="SUPFAM" id="SSF103657">
    <property type="entry name" value="BAR/IMD domain-like"/>
    <property type="match status" value="1"/>
</dbReference>
<accession>A0A099NWG3</accession>
<dbReference type="GO" id="GO:0005096">
    <property type="term" value="F:GTPase activator activity"/>
    <property type="evidence" value="ECO:0007669"/>
    <property type="project" value="UniProtKB-KW"/>
</dbReference>
<dbReference type="InterPro" id="IPR001060">
    <property type="entry name" value="FCH_dom"/>
</dbReference>
<gene>
    <name evidence="6" type="ORF">JL09_g3920</name>
</gene>
<dbReference type="InterPro" id="IPR031160">
    <property type="entry name" value="F_BAR_dom"/>
</dbReference>
<dbReference type="GO" id="GO:0005938">
    <property type="term" value="C:cell cortex"/>
    <property type="evidence" value="ECO:0007669"/>
    <property type="project" value="UniProtKB-ARBA"/>
</dbReference>
<dbReference type="PANTHER" id="PTHR23176">
    <property type="entry name" value="RHO/RAC/CDC GTPASE-ACTIVATING PROTEIN"/>
    <property type="match status" value="1"/>
</dbReference>
<evidence type="ECO:0000313" key="7">
    <source>
        <dbReference type="Proteomes" id="UP000029867"/>
    </source>
</evidence>
<feature type="domain" description="Rho-GAP" evidence="4">
    <location>
        <begin position="463"/>
        <end position="654"/>
    </location>
</feature>
<dbReference type="Gene3D" id="1.10.555.10">
    <property type="entry name" value="Rho GTPase activation protein"/>
    <property type="match status" value="1"/>
</dbReference>
<reference evidence="7" key="1">
    <citation type="journal article" date="2014" name="Microb. Cell Fact.">
        <title>Exploiting Issatchenkia orientalis SD108 for succinic acid production.</title>
        <authorList>
            <person name="Xiao H."/>
            <person name="Shao Z."/>
            <person name="Jiang Y."/>
            <person name="Dole S."/>
            <person name="Zhao H."/>
        </authorList>
    </citation>
    <scope>NUCLEOTIDE SEQUENCE [LARGE SCALE GENOMIC DNA]</scope>
    <source>
        <strain evidence="7">SD108</strain>
    </source>
</reference>